<dbReference type="PANTHER" id="PTHR22930">
    <property type="match status" value="1"/>
</dbReference>
<dbReference type="RefSeq" id="XP_049310072.1">
    <property type="nucleotide sequence ID" value="XM_049454115.1"/>
</dbReference>
<gene>
    <name evidence="10" type="primary">LOC125778041</name>
</gene>
<evidence type="ECO:0000256" key="7">
    <source>
        <dbReference type="ARBA" id="ARBA00023242"/>
    </source>
</evidence>
<name>A0ABM3JLG3_BACDO</name>
<keyword evidence="9" id="KW-1185">Reference proteome</keyword>
<keyword evidence="5" id="KW-0479">Metal-binding</keyword>
<feature type="domain" description="DDE Tnp4" evidence="8">
    <location>
        <begin position="150"/>
        <end position="305"/>
    </location>
</feature>
<reference evidence="10" key="2">
    <citation type="submission" date="2025-08" db="UniProtKB">
        <authorList>
            <consortium name="RefSeq"/>
        </authorList>
    </citation>
    <scope>IDENTIFICATION</scope>
    <source>
        <tissue evidence="10">Adult</tissue>
    </source>
</reference>
<evidence type="ECO:0000256" key="1">
    <source>
        <dbReference type="ARBA" id="ARBA00001968"/>
    </source>
</evidence>
<organism evidence="9 10">
    <name type="scientific">Bactrocera dorsalis</name>
    <name type="common">Oriental fruit fly</name>
    <name type="synonym">Dacus dorsalis</name>
    <dbReference type="NCBI Taxonomy" id="27457"/>
    <lineage>
        <taxon>Eukaryota</taxon>
        <taxon>Metazoa</taxon>
        <taxon>Ecdysozoa</taxon>
        <taxon>Arthropoda</taxon>
        <taxon>Hexapoda</taxon>
        <taxon>Insecta</taxon>
        <taxon>Pterygota</taxon>
        <taxon>Neoptera</taxon>
        <taxon>Endopterygota</taxon>
        <taxon>Diptera</taxon>
        <taxon>Brachycera</taxon>
        <taxon>Muscomorpha</taxon>
        <taxon>Tephritoidea</taxon>
        <taxon>Tephritidae</taxon>
        <taxon>Bactrocera</taxon>
        <taxon>Bactrocera</taxon>
    </lineage>
</organism>
<evidence type="ECO:0000259" key="8">
    <source>
        <dbReference type="Pfam" id="PF13359"/>
    </source>
</evidence>
<keyword evidence="7" id="KW-0539">Nucleus</keyword>
<evidence type="ECO:0000313" key="9">
    <source>
        <dbReference type="Proteomes" id="UP001652620"/>
    </source>
</evidence>
<proteinExistence type="inferred from homology"/>
<dbReference type="InterPro" id="IPR045249">
    <property type="entry name" value="HARBI1-like"/>
</dbReference>
<sequence>MDCVLLWEETEKNERVERKMIRDKSNVMSLSEKSFVQNFRLSKESFKYVLDSISGELKTPRRSTGIPEIVKLAATLKFLAQGGYQQQIGQDHHTGLAQQTVSRCMFEVCKAIEKVLCPKHITFGMTSEEKNEANRDFYSVSGIPGVIGVVDGTHIQMIRPAVNEHLYFNRKLKHSINAMVICDHKMMIKAVNGRFAGACHDSHVWNLSSERQYLQTNYMNGERGIRILGDSGYPLEPWLLTPYRNAPENSAESYYNYKFSKARSFIERVFGVLKARFRCLLASRELHYAPEKVVQILNVCCALHNICTFFFNVESPANIAIEVEEVDASYTETIGNANETNIAKRLRDQIKNSMTTL</sequence>
<comment type="cofactor">
    <cofactor evidence="1">
        <name>a divalent metal cation</name>
        <dbReference type="ChEBI" id="CHEBI:60240"/>
    </cofactor>
</comment>
<evidence type="ECO:0000256" key="2">
    <source>
        <dbReference type="ARBA" id="ARBA00004123"/>
    </source>
</evidence>
<keyword evidence="4" id="KW-0540">Nuclease</keyword>
<dbReference type="GeneID" id="125778041"/>
<comment type="similarity">
    <text evidence="3">Belongs to the HARBI1 family.</text>
</comment>
<evidence type="ECO:0000256" key="3">
    <source>
        <dbReference type="ARBA" id="ARBA00006958"/>
    </source>
</evidence>
<comment type="subcellular location">
    <subcellularLocation>
        <location evidence="2">Nucleus</location>
    </subcellularLocation>
</comment>
<evidence type="ECO:0000313" key="10">
    <source>
        <dbReference type="RefSeq" id="XP_049310072.1"/>
    </source>
</evidence>
<protein>
    <submittedName>
        <fullName evidence="10">Nuclease HARBI1</fullName>
    </submittedName>
</protein>
<dbReference type="PANTHER" id="PTHR22930:SF289">
    <property type="entry name" value="DDE TNP4 DOMAIN-CONTAINING PROTEIN-RELATED"/>
    <property type="match status" value="1"/>
</dbReference>
<dbReference type="Pfam" id="PF13359">
    <property type="entry name" value="DDE_Tnp_4"/>
    <property type="match status" value="1"/>
</dbReference>
<dbReference type="InterPro" id="IPR027806">
    <property type="entry name" value="HARBI1_dom"/>
</dbReference>
<keyword evidence="6" id="KW-0378">Hydrolase</keyword>
<evidence type="ECO:0000256" key="4">
    <source>
        <dbReference type="ARBA" id="ARBA00022722"/>
    </source>
</evidence>
<evidence type="ECO:0000256" key="5">
    <source>
        <dbReference type="ARBA" id="ARBA00022723"/>
    </source>
</evidence>
<accession>A0ABM3JLG3</accession>
<reference evidence="9" key="1">
    <citation type="submission" date="2025-05" db="UniProtKB">
        <authorList>
            <consortium name="RefSeq"/>
        </authorList>
    </citation>
    <scope>NUCLEOTIDE SEQUENCE [LARGE SCALE GENOMIC DNA]</scope>
</reference>
<dbReference type="Proteomes" id="UP001652620">
    <property type="component" value="Chromosome 1"/>
</dbReference>
<evidence type="ECO:0000256" key="6">
    <source>
        <dbReference type="ARBA" id="ARBA00022801"/>
    </source>
</evidence>